<dbReference type="PANTHER" id="PTHR18952">
    <property type="entry name" value="CARBONIC ANHYDRASE"/>
    <property type="match status" value="1"/>
</dbReference>
<evidence type="ECO:0000256" key="6">
    <source>
        <dbReference type="ARBA" id="ARBA00048348"/>
    </source>
</evidence>
<evidence type="ECO:0000256" key="4">
    <source>
        <dbReference type="ARBA" id="ARBA00022833"/>
    </source>
</evidence>
<keyword evidence="3" id="KW-0479">Metal-binding</keyword>
<feature type="domain" description="Alpha-carbonic anhydrase" evidence="7">
    <location>
        <begin position="1"/>
        <end position="140"/>
    </location>
</feature>
<dbReference type="Pfam" id="PF00194">
    <property type="entry name" value="Carb_anhydrase"/>
    <property type="match status" value="1"/>
</dbReference>
<dbReference type="PANTHER" id="PTHR18952:SF265">
    <property type="entry name" value="CARBONIC ANHYDRASE"/>
    <property type="match status" value="1"/>
</dbReference>
<evidence type="ECO:0000256" key="2">
    <source>
        <dbReference type="ARBA" id="ARBA00012925"/>
    </source>
</evidence>
<reference evidence="9" key="1">
    <citation type="journal article" date="2013" name="Genome Biol.">
        <title>Draft genome of the mountain pine beetle, Dendroctonus ponderosae Hopkins, a major forest pest.</title>
        <authorList>
            <person name="Keeling C.I."/>
            <person name="Yuen M.M."/>
            <person name="Liao N.Y."/>
            <person name="Docking T.R."/>
            <person name="Chan S.K."/>
            <person name="Taylor G.A."/>
            <person name="Palmquist D.L."/>
            <person name="Jackman S.D."/>
            <person name="Nguyen A."/>
            <person name="Li M."/>
            <person name="Henderson H."/>
            <person name="Janes J.K."/>
            <person name="Zhao Y."/>
            <person name="Pandoh P."/>
            <person name="Moore R."/>
            <person name="Sperling F.A."/>
            <person name="Huber D.P."/>
            <person name="Birol I."/>
            <person name="Jones S.J."/>
            <person name="Bohlmann J."/>
        </authorList>
    </citation>
    <scope>NUCLEOTIDE SEQUENCE</scope>
</reference>
<proteinExistence type="inferred from homology"/>
<comment type="catalytic activity">
    <reaction evidence="6">
        <text>hydrogencarbonate + H(+) = CO2 + H2O</text>
        <dbReference type="Rhea" id="RHEA:10748"/>
        <dbReference type="ChEBI" id="CHEBI:15377"/>
        <dbReference type="ChEBI" id="CHEBI:15378"/>
        <dbReference type="ChEBI" id="CHEBI:16526"/>
        <dbReference type="ChEBI" id="CHEBI:17544"/>
        <dbReference type="EC" id="4.2.1.1"/>
    </reaction>
</comment>
<keyword evidence="5" id="KW-0456">Lyase</keyword>
<protein>
    <recommendedName>
        <fullName evidence="2">carbonic anhydrase</fullName>
        <ecNumber evidence="2">4.2.1.1</ecNumber>
    </recommendedName>
</protein>
<dbReference type="EC" id="4.2.1.1" evidence="2"/>
<evidence type="ECO:0000313" key="9">
    <source>
        <dbReference type="Proteomes" id="UP000019118"/>
    </source>
</evidence>
<organism evidence="8 9">
    <name type="scientific">Dendroctonus ponderosae</name>
    <name type="common">Mountain pine beetle</name>
    <dbReference type="NCBI Taxonomy" id="77166"/>
    <lineage>
        <taxon>Eukaryota</taxon>
        <taxon>Metazoa</taxon>
        <taxon>Ecdysozoa</taxon>
        <taxon>Arthropoda</taxon>
        <taxon>Hexapoda</taxon>
        <taxon>Insecta</taxon>
        <taxon>Pterygota</taxon>
        <taxon>Neoptera</taxon>
        <taxon>Endopterygota</taxon>
        <taxon>Coleoptera</taxon>
        <taxon>Polyphaga</taxon>
        <taxon>Cucujiformia</taxon>
        <taxon>Curculionidae</taxon>
        <taxon>Scolytinae</taxon>
        <taxon>Dendroctonus</taxon>
    </lineage>
</organism>
<dbReference type="EnsemblMetazoa" id="XM_019898815.1">
    <property type="protein sequence ID" value="XP_019754374.1"/>
    <property type="gene ID" value="LOC109533483"/>
</dbReference>
<dbReference type="AlphaFoldDB" id="A0AAR5NZL3"/>
<name>A0AAR5NZL3_DENPD</name>
<dbReference type="SUPFAM" id="SSF51069">
    <property type="entry name" value="Carbonic anhydrase"/>
    <property type="match status" value="1"/>
</dbReference>
<keyword evidence="4" id="KW-0862">Zinc</keyword>
<dbReference type="GO" id="GO:0008270">
    <property type="term" value="F:zinc ion binding"/>
    <property type="evidence" value="ECO:0007669"/>
    <property type="project" value="InterPro"/>
</dbReference>
<dbReference type="GO" id="GO:0004089">
    <property type="term" value="F:carbonate dehydratase activity"/>
    <property type="evidence" value="ECO:0007669"/>
    <property type="project" value="UniProtKB-EC"/>
</dbReference>
<reference evidence="8" key="2">
    <citation type="submission" date="2024-08" db="UniProtKB">
        <authorList>
            <consortium name="EnsemblMetazoa"/>
        </authorList>
    </citation>
    <scope>IDENTIFICATION</scope>
</reference>
<evidence type="ECO:0000313" key="8">
    <source>
        <dbReference type="EnsemblMetazoa" id="XP_019754374.1"/>
    </source>
</evidence>
<dbReference type="InterPro" id="IPR023561">
    <property type="entry name" value="Carbonic_anhydrase_a-class"/>
</dbReference>
<accession>A0AAR5NZL3</accession>
<evidence type="ECO:0000256" key="1">
    <source>
        <dbReference type="ARBA" id="ARBA00010718"/>
    </source>
</evidence>
<dbReference type="InterPro" id="IPR036398">
    <property type="entry name" value="CA_dom_sf"/>
</dbReference>
<keyword evidence="9" id="KW-1185">Reference proteome</keyword>
<evidence type="ECO:0000256" key="5">
    <source>
        <dbReference type="ARBA" id="ARBA00023239"/>
    </source>
</evidence>
<dbReference type="SMART" id="SM01057">
    <property type="entry name" value="Carb_anhydrase"/>
    <property type="match status" value="1"/>
</dbReference>
<sequence>MARKIQKKGKWTGVCSMGHLQSPIPLFKRLSYHIELPALKFCNFHELQNVKVENTGITIRCTFPNTCHCDRPKICGGGLVRNYTLNHIHFHWPGEHFLDGIRYDLEMHCVFYADRYGTFENALEHPYGITVMAILLLRSK</sequence>
<dbReference type="Proteomes" id="UP000019118">
    <property type="component" value="Unassembled WGS sequence"/>
</dbReference>
<evidence type="ECO:0000259" key="7">
    <source>
        <dbReference type="PROSITE" id="PS51144"/>
    </source>
</evidence>
<evidence type="ECO:0000256" key="3">
    <source>
        <dbReference type="ARBA" id="ARBA00022723"/>
    </source>
</evidence>
<dbReference type="InterPro" id="IPR001148">
    <property type="entry name" value="CA_dom"/>
</dbReference>
<dbReference type="Gene3D" id="3.10.200.10">
    <property type="entry name" value="Alpha carbonic anhydrase"/>
    <property type="match status" value="1"/>
</dbReference>
<comment type="similarity">
    <text evidence="1">Belongs to the alpha-carbonic anhydrase family.</text>
</comment>
<dbReference type="PROSITE" id="PS51144">
    <property type="entry name" value="ALPHA_CA_2"/>
    <property type="match status" value="1"/>
</dbReference>